<accession>A0AAD8C7W6</accession>
<dbReference type="Pfam" id="PF15932">
    <property type="entry name" value="DUF4748"/>
    <property type="match status" value="1"/>
</dbReference>
<keyword evidence="2" id="KW-0472">Membrane</keyword>
<comment type="caution">
    <text evidence="3">The sequence shown here is derived from an EMBL/GenBank/DDBJ whole genome shotgun (WGS) entry which is preliminary data.</text>
</comment>
<dbReference type="Proteomes" id="UP001233172">
    <property type="component" value="Unassembled WGS sequence"/>
</dbReference>
<evidence type="ECO:0000256" key="2">
    <source>
        <dbReference type="SAM" id="Phobius"/>
    </source>
</evidence>
<dbReference type="AlphaFoldDB" id="A0AAD8C7W6"/>
<keyword evidence="4" id="KW-1185">Reference proteome</keyword>
<feature type="transmembrane region" description="Helical" evidence="2">
    <location>
        <begin position="12"/>
        <end position="31"/>
    </location>
</feature>
<dbReference type="InterPro" id="IPR031833">
    <property type="entry name" value="DUF4748"/>
</dbReference>
<keyword evidence="2" id="KW-0812">Transmembrane</keyword>
<sequence>MKFTLSLTPSTKIILGWTVIISVGLYGFTLARDSVVSNRKSLMDIRKRIREQTRTEKEAELESKAAEKEKHKIVT</sequence>
<proteinExistence type="predicted"/>
<reference evidence="3" key="2">
    <citation type="submission" date="2023-04" db="EMBL/GenBank/DDBJ databases">
        <authorList>
            <person name="Bu L."/>
            <person name="Lu L."/>
            <person name="Laidemitt M.R."/>
            <person name="Zhang S.M."/>
            <person name="Mutuku M."/>
            <person name="Mkoji G."/>
            <person name="Steinauer M."/>
            <person name="Loker E.S."/>
        </authorList>
    </citation>
    <scope>NUCLEOTIDE SEQUENCE</scope>
    <source>
        <strain evidence="3">KasaAsao</strain>
        <tissue evidence="3">Whole Snail</tissue>
    </source>
</reference>
<keyword evidence="2" id="KW-1133">Transmembrane helix</keyword>
<name>A0AAD8C7W6_BIOPF</name>
<evidence type="ECO:0000313" key="4">
    <source>
        <dbReference type="Proteomes" id="UP001233172"/>
    </source>
</evidence>
<feature type="region of interest" description="Disordered" evidence="1">
    <location>
        <begin position="53"/>
        <end position="75"/>
    </location>
</feature>
<gene>
    <name evidence="3" type="ORF">Bpfe_003307</name>
</gene>
<organism evidence="3 4">
    <name type="scientific">Biomphalaria pfeifferi</name>
    <name type="common">Bloodfluke planorb</name>
    <name type="synonym">Freshwater snail</name>
    <dbReference type="NCBI Taxonomy" id="112525"/>
    <lineage>
        <taxon>Eukaryota</taxon>
        <taxon>Metazoa</taxon>
        <taxon>Spiralia</taxon>
        <taxon>Lophotrochozoa</taxon>
        <taxon>Mollusca</taxon>
        <taxon>Gastropoda</taxon>
        <taxon>Heterobranchia</taxon>
        <taxon>Euthyneura</taxon>
        <taxon>Panpulmonata</taxon>
        <taxon>Hygrophila</taxon>
        <taxon>Lymnaeoidea</taxon>
        <taxon>Planorbidae</taxon>
        <taxon>Biomphalaria</taxon>
    </lineage>
</organism>
<evidence type="ECO:0000313" key="3">
    <source>
        <dbReference type="EMBL" id="KAK0067209.1"/>
    </source>
</evidence>
<protein>
    <submittedName>
        <fullName evidence="3">Uncharacterized protein</fullName>
    </submittedName>
</protein>
<reference evidence="3" key="1">
    <citation type="journal article" date="2023" name="PLoS Negl. Trop. Dis.">
        <title>A genome sequence for Biomphalaria pfeifferi, the major vector snail for the human-infecting parasite Schistosoma mansoni.</title>
        <authorList>
            <person name="Bu L."/>
            <person name="Lu L."/>
            <person name="Laidemitt M.R."/>
            <person name="Zhang S.M."/>
            <person name="Mutuku M."/>
            <person name="Mkoji G."/>
            <person name="Steinauer M."/>
            <person name="Loker E.S."/>
        </authorList>
    </citation>
    <scope>NUCLEOTIDE SEQUENCE</scope>
    <source>
        <strain evidence="3">KasaAsao</strain>
    </source>
</reference>
<evidence type="ECO:0000256" key="1">
    <source>
        <dbReference type="SAM" id="MobiDB-lite"/>
    </source>
</evidence>
<dbReference type="EMBL" id="JASAOG010000008">
    <property type="protein sequence ID" value="KAK0067209.1"/>
    <property type="molecule type" value="Genomic_DNA"/>
</dbReference>